<reference evidence="3" key="1">
    <citation type="journal article" date="2019" name="PLoS Negl. Trop. Dis.">
        <title>Revisiting the worldwide diversity of Leptospira species in the environment.</title>
        <authorList>
            <person name="Vincent A.T."/>
            <person name="Schiettekatte O."/>
            <person name="Bourhy P."/>
            <person name="Veyrier F.J."/>
            <person name="Picardeau M."/>
        </authorList>
    </citation>
    <scope>NUCLEOTIDE SEQUENCE [LARGE SCALE GENOMIC DNA]</scope>
    <source>
        <strain evidence="3">201702454</strain>
    </source>
</reference>
<evidence type="ECO:0000313" key="3">
    <source>
        <dbReference type="EMBL" id="TGL55508.1"/>
    </source>
</evidence>
<feature type="transmembrane region" description="Helical" evidence="1">
    <location>
        <begin position="62"/>
        <end position="84"/>
    </location>
</feature>
<dbReference type="InterPro" id="IPR006860">
    <property type="entry name" value="FecR"/>
</dbReference>
<organism evidence="3 4">
    <name type="scientific">Leptospira kemamanensis</name>
    <dbReference type="NCBI Taxonomy" id="2484942"/>
    <lineage>
        <taxon>Bacteria</taxon>
        <taxon>Pseudomonadati</taxon>
        <taxon>Spirochaetota</taxon>
        <taxon>Spirochaetia</taxon>
        <taxon>Leptospirales</taxon>
        <taxon>Leptospiraceae</taxon>
        <taxon>Leptospira</taxon>
    </lineage>
</organism>
<dbReference type="EMBL" id="RQGG01000010">
    <property type="protein sequence ID" value="TGL55508.1"/>
    <property type="molecule type" value="Genomic_DNA"/>
</dbReference>
<proteinExistence type="predicted"/>
<accession>A0A4R9JS36</accession>
<keyword evidence="1" id="KW-1133">Transmembrane helix</keyword>
<dbReference type="PANTHER" id="PTHR38731">
    <property type="entry name" value="LIPL45-RELATED LIPOPROTEIN-RELATED"/>
    <property type="match status" value="1"/>
</dbReference>
<dbReference type="AlphaFoldDB" id="A0A4R9JS36"/>
<protein>
    <submittedName>
        <fullName evidence="3">Iron dicitrate transport regulator FecR</fullName>
    </submittedName>
</protein>
<dbReference type="Pfam" id="PF04773">
    <property type="entry name" value="FecR"/>
    <property type="match status" value="1"/>
</dbReference>
<evidence type="ECO:0000313" key="4">
    <source>
        <dbReference type="Proteomes" id="UP000297609"/>
    </source>
</evidence>
<comment type="caution">
    <text evidence="3">The sequence shown here is derived from an EMBL/GenBank/DDBJ whole genome shotgun (WGS) entry which is preliminary data.</text>
</comment>
<dbReference type="Gene3D" id="2.60.120.1440">
    <property type="match status" value="1"/>
</dbReference>
<evidence type="ECO:0000256" key="1">
    <source>
        <dbReference type="SAM" id="Phobius"/>
    </source>
</evidence>
<keyword evidence="1" id="KW-0812">Transmembrane</keyword>
<keyword evidence="4" id="KW-1185">Reference proteome</keyword>
<dbReference type="RefSeq" id="WP_135617783.1">
    <property type="nucleotide sequence ID" value="NZ_RQGG01000010.1"/>
</dbReference>
<keyword evidence="1" id="KW-0472">Membrane</keyword>
<name>A0A4R9JS36_9LEPT</name>
<gene>
    <name evidence="3" type="ORF">EHQ59_03590</name>
</gene>
<dbReference type="PANTHER" id="PTHR38731:SF1">
    <property type="entry name" value="FECR PROTEIN DOMAIN-CONTAINING PROTEIN"/>
    <property type="match status" value="1"/>
</dbReference>
<feature type="domain" description="FecR protein" evidence="2">
    <location>
        <begin position="144"/>
        <end position="243"/>
    </location>
</feature>
<sequence>MNEFEKQKQIQSLESLLQKPSQVTETRSFPKWEEMATRSIRYEYQVPNQNKNNIISFFKKPIGLTFVGGASFALAATFLFVFLIKPDPEKNLEVASASAMEERRMDSLPLLVSVSQVKGTVFVIPSGSATPVPLMETYKLTSGDRITTEKNSQADLHFETGSWIRVAQESQVAVDLIQKTNDGTVNQKFTVKQGKLFASVSKLSKDSDFVVQTGDHLTQVRGTVFSVTYDGNTETVAVREGAVSFGELILSAKQQAVVKQGEVFPVSPSPVTTKEEKELKAFYTQSILTKESMLYKEHARLELVRLDNGTEYRGVILGQSETHLHFKGLDGDIEIPIQNILETEKIR</sequence>
<dbReference type="OrthoDB" id="319876at2"/>
<dbReference type="Proteomes" id="UP000297609">
    <property type="component" value="Unassembled WGS sequence"/>
</dbReference>
<evidence type="ECO:0000259" key="2">
    <source>
        <dbReference type="Pfam" id="PF04773"/>
    </source>
</evidence>